<feature type="region of interest" description="Disordered" evidence="1">
    <location>
        <begin position="1"/>
        <end position="111"/>
    </location>
</feature>
<dbReference type="Proteomes" id="UP001610335">
    <property type="component" value="Unassembled WGS sequence"/>
</dbReference>
<dbReference type="SUPFAM" id="SSF46689">
    <property type="entry name" value="Homeodomain-like"/>
    <property type="match status" value="1"/>
</dbReference>
<dbReference type="PROSITE" id="PS51294">
    <property type="entry name" value="HTH_MYB"/>
    <property type="match status" value="1"/>
</dbReference>
<feature type="compositionally biased region" description="Basic and acidic residues" evidence="1">
    <location>
        <begin position="483"/>
        <end position="499"/>
    </location>
</feature>
<gene>
    <name evidence="4" type="ORF">BDW59DRAFT_7507</name>
</gene>
<sequence length="848" mass="95319">MLSHSGSPLRRNVTSKSQASMANSPSRKRVTRSRSREVEATRVSRNKTSYSQSQRGQSKGKSLAPVVEESPLRTLRGPTARYGSAVIPESPEDAANISGTTILPSDPETDPDSEMMLEALPDLEREAKSVLGFLAPSSASPVTIVNKAKLLSDPKNTQSKRLRRLMINLTAEFNLFGNQTYIDADGTSRMFSSFLVGRRVVFQDWSPDPILHLANCARFALEILLAGTSASSQRQAIRNIENLFPSPFMTGLVQAGHGVTPGASALESDTFDLALEIRTQSLILQLEEHEHDPRFSPMVAIKLCFFTGSNRKSPLRGFNLPDFGGINGTLPGHYRDIVQNRFNDILISEIDDKMIDVEELKGAYRWQRFVLRAAQWIRKRTDEIAAALENHISAQDVHDAFFTSKHPSFASTLGGSEAEPSGELEDVEHETTQQATVEQETTALEAQQHQELESRTDRKDTGRRRSSKRSAFMDPHSMQRLVQRQEQRRSGSEVLDNRHRPGIARPVSQIVSEQSATQRRQTSEALSSSRPTRQDDIPPSGDASLTLLSDEPEFTIDDDLHSDFESAGTRIERSHSPPVPVRHRDMALARREVTSLDPRTSIDNLWKAAKTGEFPQSFTGPSRFIDRQQQARRVSPIGESVSQSADKRIADSASRKRARLESEPEFEAGSDFFDSDSRLVDTDARRAEKPKQPRSKRRRLEDAWELQEDTNATVDANEEIDAADDVPRGEPRRTSRPSARYSSSMSSSKPKQPWTEAEDKRLKRLMREHGTSWALIERQNLAQAAEEGEVQIKRGNNMQVQFKDRARNLKIAYLRDGRTLPRYLESVTVKQSDYDKLEKQGIIVDRRR</sequence>
<feature type="compositionally biased region" description="Basic and acidic residues" evidence="1">
    <location>
        <begin position="558"/>
        <end position="575"/>
    </location>
</feature>
<dbReference type="EMBL" id="JBFXLS010000010">
    <property type="protein sequence ID" value="KAL2831155.1"/>
    <property type="molecule type" value="Genomic_DNA"/>
</dbReference>
<feature type="compositionally biased region" description="Polar residues" evidence="1">
    <location>
        <begin position="509"/>
        <end position="531"/>
    </location>
</feature>
<protein>
    <recommendedName>
        <fullName evidence="6">Myb-like domain-containing protein</fullName>
    </recommendedName>
</protein>
<evidence type="ECO:0008006" key="6">
    <source>
        <dbReference type="Google" id="ProtNLM"/>
    </source>
</evidence>
<organism evidence="4 5">
    <name type="scientific">Aspergillus cavernicola</name>
    <dbReference type="NCBI Taxonomy" id="176166"/>
    <lineage>
        <taxon>Eukaryota</taxon>
        <taxon>Fungi</taxon>
        <taxon>Dikarya</taxon>
        <taxon>Ascomycota</taxon>
        <taxon>Pezizomycotina</taxon>
        <taxon>Eurotiomycetes</taxon>
        <taxon>Eurotiomycetidae</taxon>
        <taxon>Eurotiales</taxon>
        <taxon>Aspergillaceae</taxon>
        <taxon>Aspergillus</taxon>
        <taxon>Aspergillus subgen. Nidulantes</taxon>
    </lineage>
</organism>
<dbReference type="Gene3D" id="1.10.10.60">
    <property type="entry name" value="Homeodomain-like"/>
    <property type="match status" value="1"/>
</dbReference>
<feature type="compositionally biased region" description="Low complexity" evidence="1">
    <location>
        <begin position="432"/>
        <end position="447"/>
    </location>
</feature>
<feature type="compositionally biased region" description="Basic and acidic residues" evidence="1">
    <location>
        <begin position="675"/>
        <end position="691"/>
    </location>
</feature>
<dbReference type="PROSITE" id="PS50090">
    <property type="entry name" value="MYB_LIKE"/>
    <property type="match status" value="1"/>
</dbReference>
<feature type="compositionally biased region" description="Basic and acidic residues" evidence="1">
    <location>
        <begin position="645"/>
        <end position="662"/>
    </location>
</feature>
<accession>A0ABR4ITS5</accession>
<feature type="compositionally biased region" description="Polar residues" evidence="1">
    <location>
        <begin position="1"/>
        <end position="25"/>
    </location>
</feature>
<feature type="domain" description="Myb-like" evidence="2">
    <location>
        <begin position="746"/>
        <end position="779"/>
    </location>
</feature>
<evidence type="ECO:0000259" key="3">
    <source>
        <dbReference type="PROSITE" id="PS51294"/>
    </source>
</evidence>
<evidence type="ECO:0000256" key="1">
    <source>
        <dbReference type="SAM" id="MobiDB-lite"/>
    </source>
</evidence>
<feature type="compositionally biased region" description="Low complexity" evidence="1">
    <location>
        <begin position="736"/>
        <end position="748"/>
    </location>
</feature>
<evidence type="ECO:0000313" key="4">
    <source>
        <dbReference type="EMBL" id="KAL2831155.1"/>
    </source>
</evidence>
<keyword evidence="5" id="KW-1185">Reference proteome</keyword>
<comment type="caution">
    <text evidence="4">The sequence shown here is derived from an EMBL/GenBank/DDBJ whole genome shotgun (WGS) entry which is preliminary data.</text>
</comment>
<feature type="region of interest" description="Disordered" evidence="1">
    <location>
        <begin position="613"/>
        <end position="757"/>
    </location>
</feature>
<dbReference type="InterPro" id="IPR009057">
    <property type="entry name" value="Homeodomain-like_sf"/>
</dbReference>
<name>A0ABR4ITS5_9EURO</name>
<feature type="compositionally biased region" description="Basic and acidic residues" evidence="1">
    <location>
        <begin position="582"/>
        <end position="592"/>
    </location>
</feature>
<evidence type="ECO:0000313" key="5">
    <source>
        <dbReference type="Proteomes" id="UP001610335"/>
    </source>
</evidence>
<reference evidence="4 5" key="1">
    <citation type="submission" date="2024-07" db="EMBL/GenBank/DDBJ databases">
        <title>Section-level genome sequencing and comparative genomics of Aspergillus sections Usti and Cavernicolus.</title>
        <authorList>
            <consortium name="Lawrence Berkeley National Laboratory"/>
            <person name="Nybo J.L."/>
            <person name="Vesth T.C."/>
            <person name="Theobald S."/>
            <person name="Frisvad J.C."/>
            <person name="Larsen T.O."/>
            <person name="Kjaerboelling I."/>
            <person name="Rothschild-Mancinelli K."/>
            <person name="Lyhne E.K."/>
            <person name="Kogle M.E."/>
            <person name="Barry K."/>
            <person name="Clum A."/>
            <person name="Na H."/>
            <person name="Ledsgaard L."/>
            <person name="Lin J."/>
            <person name="Lipzen A."/>
            <person name="Kuo A."/>
            <person name="Riley R."/>
            <person name="Mondo S."/>
            <person name="LaButti K."/>
            <person name="Haridas S."/>
            <person name="Pangalinan J."/>
            <person name="Salamov A.A."/>
            <person name="Simmons B.A."/>
            <person name="Magnuson J.K."/>
            <person name="Chen J."/>
            <person name="Drula E."/>
            <person name="Henrissat B."/>
            <person name="Wiebenga A."/>
            <person name="Lubbers R.J."/>
            <person name="Gomes A.C."/>
            <person name="Makela M.R."/>
            <person name="Stajich J."/>
            <person name="Grigoriev I.V."/>
            <person name="Mortensen U.H."/>
            <person name="De vries R.P."/>
            <person name="Baker S.E."/>
            <person name="Andersen M.R."/>
        </authorList>
    </citation>
    <scope>NUCLEOTIDE SEQUENCE [LARGE SCALE GENOMIC DNA]</scope>
    <source>
        <strain evidence="4 5">CBS 600.67</strain>
    </source>
</reference>
<feature type="compositionally biased region" description="Basic and acidic residues" evidence="1">
    <location>
        <begin position="448"/>
        <end position="460"/>
    </location>
</feature>
<proteinExistence type="predicted"/>
<feature type="compositionally biased region" description="Low complexity" evidence="1">
    <location>
        <begin position="49"/>
        <end position="62"/>
    </location>
</feature>
<feature type="region of interest" description="Disordered" evidence="1">
    <location>
        <begin position="408"/>
        <end position="592"/>
    </location>
</feature>
<evidence type="ECO:0000259" key="2">
    <source>
        <dbReference type="PROSITE" id="PS50090"/>
    </source>
</evidence>
<dbReference type="InterPro" id="IPR017930">
    <property type="entry name" value="Myb_dom"/>
</dbReference>
<feature type="domain" description="HTH myb-type" evidence="3">
    <location>
        <begin position="746"/>
        <end position="779"/>
    </location>
</feature>
<dbReference type="InterPro" id="IPR001005">
    <property type="entry name" value="SANT/Myb"/>
</dbReference>